<evidence type="ECO:0000313" key="1">
    <source>
        <dbReference type="EMBL" id="KAF4628740.1"/>
    </source>
</evidence>
<evidence type="ECO:0000313" key="2">
    <source>
        <dbReference type="Proteomes" id="UP000566819"/>
    </source>
</evidence>
<organism evidence="1 2">
    <name type="scientific">Cudoniella acicularis</name>
    <dbReference type="NCBI Taxonomy" id="354080"/>
    <lineage>
        <taxon>Eukaryota</taxon>
        <taxon>Fungi</taxon>
        <taxon>Dikarya</taxon>
        <taxon>Ascomycota</taxon>
        <taxon>Pezizomycotina</taxon>
        <taxon>Leotiomycetes</taxon>
        <taxon>Helotiales</taxon>
        <taxon>Tricladiaceae</taxon>
        <taxon>Cudoniella</taxon>
    </lineage>
</organism>
<reference evidence="1 2" key="1">
    <citation type="submission" date="2020-03" db="EMBL/GenBank/DDBJ databases">
        <title>Draft Genome Sequence of Cudoniella acicularis.</title>
        <authorList>
            <person name="Buettner E."/>
            <person name="Kellner H."/>
        </authorList>
    </citation>
    <scope>NUCLEOTIDE SEQUENCE [LARGE SCALE GENOMIC DNA]</scope>
    <source>
        <strain evidence="1 2">DSM 108380</strain>
    </source>
</reference>
<dbReference type="OrthoDB" id="2019015at2759"/>
<comment type="caution">
    <text evidence="1">The sequence shown here is derived from an EMBL/GenBank/DDBJ whole genome shotgun (WGS) entry which is preliminary data.</text>
</comment>
<dbReference type="Proteomes" id="UP000566819">
    <property type="component" value="Unassembled WGS sequence"/>
</dbReference>
<accession>A0A8H4W1X3</accession>
<sequence>MYYTKSYKEDPKKIEMSFDCTNYQHQFRMDHDARVAPVKYENHVFQSIFLDKENRELWTMEEIDESMMFLNGKNHTWFAGSWTLVVSDSKFNMHELACISGIAAAYRLGADYVKFYDFAEDLFSKYLLVSQGVKYNAEQKRRKQKHN</sequence>
<name>A0A8H4W1X3_9HELO</name>
<dbReference type="EMBL" id="JAAMPI010000769">
    <property type="protein sequence ID" value="KAF4628740.1"/>
    <property type="molecule type" value="Genomic_DNA"/>
</dbReference>
<proteinExistence type="predicted"/>
<protein>
    <submittedName>
        <fullName evidence="1">Uncharacterized protein</fullName>
    </submittedName>
</protein>
<dbReference type="AlphaFoldDB" id="A0A8H4W1X3"/>
<gene>
    <name evidence="1" type="ORF">G7Y89_g9415</name>
</gene>
<keyword evidence="2" id="KW-1185">Reference proteome</keyword>